<evidence type="ECO:0000256" key="1">
    <source>
        <dbReference type="SAM" id="MobiDB-lite"/>
    </source>
</evidence>
<feature type="compositionally biased region" description="Basic and acidic residues" evidence="1">
    <location>
        <begin position="79"/>
        <end position="88"/>
    </location>
</feature>
<keyword evidence="3" id="KW-1185">Reference proteome</keyword>
<organism evidence="2 3">
    <name type="scientific">Nocardiopsis gilva YIM 90087</name>
    <dbReference type="NCBI Taxonomy" id="1235441"/>
    <lineage>
        <taxon>Bacteria</taxon>
        <taxon>Bacillati</taxon>
        <taxon>Actinomycetota</taxon>
        <taxon>Actinomycetes</taxon>
        <taxon>Streptosporangiales</taxon>
        <taxon>Nocardiopsidaceae</taxon>
        <taxon>Nocardiopsis</taxon>
    </lineage>
</organism>
<accession>A0A223S3B4</accession>
<dbReference type="EMBL" id="CP022753">
    <property type="protein sequence ID" value="ASU82567.1"/>
    <property type="molecule type" value="Genomic_DNA"/>
</dbReference>
<evidence type="ECO:0000313" key="3">
    <source>
        <dbReference type="Proteomes" id="UP000215005"/>
    </source>
</evidence>
<name>A0A223S3B4_9ACTN</name>
<proteinExistence type="predicted"/>
<feature type="compositionally biased region" description="Basic residues" evidence="1">
    <location>
        <begin position="26"/>
        <end position="35"/>
    </location>
</feature>
<dbReference type="KEGG" id="ngv:CDO52_07020"/>
<feature type="compositionally biased region" description="Low complexity" evidence="1">
    <location>
        <begin position="57"/>
        <end position="70"/>
    </location>
</feature>
<dbReference type="AlphaFoldDB" id="A0A223S3B4"/>
<sequence>MHVLAIGRAHHGSVPARRTTPVRVSTSRRRRRHHPPSSGAEAPRADRGHNGHPSPSPTSAPLTTTATGTGAPPPTAGDVELKIPELRSGRFFPSLRERRRPSDR</sequence>
<dbReference type="Proteomes" id="UP000215005">
    <property type="component" value="Chromosome"/>
</dbReference>
<feature type="region of interest" description="Disordered" evidence="1">
    <location>
        <begin position="1"/>
        <end position="104"/>
    </location>
</feature>
<gene>
    <name evidence="2" type="ORF">CDO52_07020</name>
</gene>
<reference evidence="2 3" key="1">
    <citation type="submission" date="2017-08" db="EMBL/GenBank/DDBJ databases">
        <title>The complete genome sequence of Nocardiopsis gilva YIM 90087.</title>
        <authorList>
            <person name="Yin M."/>
            <person name="Tang S."/>
        </authorList>
    </citation>
    <scope>NUCLEOTIDE SEQUENCE [LARGE SCALE GENOMIC DNA]</scope>
    <source>
        <strain evidence="2 3">YIM 90087</strain>
    </source>
</reference>
<protein>
    <submittedName>
        <fullName evidence="2">Uncharacterized protein</fullName>
    </submittedName>
</protein>
<evidence type="ECO:0000313" key="2">
    <source>
        <dbReference type="EMBL" id="ASU82567.1"/>
    </source>
</evidence>